<keyword evidence="6" id="KW-0325">Glycoprotein</keyword>
<evidence type="ECO:0000256" key="6">
    <source>
        <dbReference type="ARBA" id="ARBA00023180"/>
    </source>
</evidence>
<dbReference type="InterPro" id="IPR001254">
    <property type="entry name" value="Trypsin_dom"/>
</dbReference>
<dbReference type="InterPro" id="IPR043504">
    <property type="entry name" value="Peptidase_S1_PA_chymotrypsin"/>
</dbReference>
<dbReference type="SUPFAM" id="SSF50494">
    <property type="entry name" value="Trypsin-like serine proteases"/>
    <property type="match status" value="1"/>
</dbReference>
<evidence type="ECO:0000256" key="1">
    <source>
        <dbReference type="ARBA" id="ARBA00022670"/>
    </source>
</evidence>
<evidence type="ECO:0000313" key="10">
    <source>
        <dbReference type="RGD" id="1595127"/>
    </source>
</evidence>
<dbReference type="Gene3D" id="2.40.10.10">
    <property type="entry name" value="Trypsin-like serine proteases"/>
    <property type="match status" value="2"/>
</dbReference>
<dbReference type="AGR" id="RGD:1595127"/>
<keyword evidence="5" id="KW-1015">Disulfide bond</keyword>
<dbReference type="InParanoid" id="A0A0G2K036"/>
<dbReference type="RGD" id="1595127">
    <property type="gene designation" value="Prss28l-ps1"/>
</dbReference>
<keyword evidence="3" id="KW-0378">Hydrolase</keyword>
<evidence type="ECO:0000313" key="8">
    <source>
        <dbReference type="Ensembl" id="ENSRNOP00000071288.2"/>
    </source>
</evidence>
<keyword evidence="2" id="KW-0732">Signal</keyword>
<dbReference type="SMART" id="SM00020">
    <property type="entry name" value="Tryp_SPc"/>
    <property type="match status" value="1"/>
</dbReference>
<keyword evidence="9" id="KW-1185">Reference proteome</keyword>
<dbReference type="PANTHER" id="PTHR24253:SF144">
    <property type="entry name" value="CHYMOTRYPSIN-LIKE PROTEASE CTRL-1-RELATED"/>
    <property type="match status" value="1"/>
</dbReference>
<dbReference type="PRINTS" id="PR00722">
    <property type="entry name" value="CHYMOTRYPSIN"/>
</dbReference>
<keyword evidence="1" id="KW-0645">Protease</keyword>
<dbReference type="GO" id="GO:0005615">
    <property type="term" value="C:extracellular space"/>
    <property type="evidence" value="ECO:0000318"/>
    <property type="project" value="GO_Central"/>
</dbReference>
<dbReference type="PROSITE" id="PS50240">
    <property type="entry name" value="TRYPSIN_DOM"/>
    <property type="match status" value="1"/>
</dbReference>
<protein>
    <submittedName>
        <fullName evidence="8">Protease, serine 28 like, pseudogene 1</fullName>
    </submittedName>
</protein>
<dbReference type="GeneTree" id="ENSGT00940000163159"/>
<evidence type="ECO:0000256" key="4">
    <source>
        <dbReference type="ARBA" id="ARBA00022825"/>
    </source>
</evidence>
<dbReference type="Ensembl" id="ENSRNOT00000091891.3">
    <property type="protein sequence ID" value="ENSRNOP00000071288.2"/>
    <property type="gene ID" value="ENSRNOG00000058976.3"/>
</dbReference>
<evidence type="ECO:0000256" key="3">
    <source>
        <dbReference type="ARBA" id="ARBA00022801"/>
    </source>
</evidence>
<reference evidence="8" key="1">
    <citation type="submission" date="2024-01" db="EMBL/GenBank/DDBJ databases">
        <title>GRCr8: a new rat reference genome assembly contstructed from accurate long reads and long range scaffolding.</title>
        <authorList>
            <person name="Doris P.A."/>
            <person name="Kalbfleisch T."/>
            <person name="Li K."/>
            <person name="Howe K."/>
            <person name="Wood J."/>
        </authorList>
    </citation>
    <scope>NUCLEOTIDE SEQUENCE [LARGE SCALE GENOMIC DNA]</scope>
    <source>
        <strain evidence="8">Brown Norway</strain>
    </source>
</reference>
<sequence>MALSCLESSVFMASVSVFRSKPVGIVGDHRTPLGRWPWQVSLRIYNYKASSWVHIYGGSIHPQWILTAVHCISQDADPALYRVQVGEVYLYKEQELLNVRRIIFYPDENQFNERFDVALMQLTALLLTSTHVSSVSLPKDSSAFNSTDQCWLAGWGNRLQNVPLLPPYQLYEVKIPIQDNKTCKQAYRKKMLDKCKNEVIFEDVLCVGTLGQGLCFGDSGGSLVCNKWIQAGVVSKGIDCSNDLPSVFPRVRSSLTWLHQHIQ</sequence>
<evidence type="ECO:0000313" key="9">
    <source>
        <dbReference type="Proteomes" id="UP000002494"/>
    </source>
</evidence>
<evidence type="ECO:0000256" key="2">
    <source>
        <dbReference type="ARBA" id="ARBA00022729"/>
    </source>
</evidence>
<dbReference type="GO" id="GO:0004252">
    <property type="term" value="F:serine-type endopeptidase activity"/>
    <property type="evidence" value="ECO:0000318"/>
    <property type="project" value="GO_Central"/>
</dbReference>
<dbReference type="Pfam" id="PF00089">
    <property type="entry name" value="Trypsin"/>
    <property type="match status" value="1"/>
</dbReference>
<reference evidence="8" key="3">
    <citation type="submission" date="2025-09" db="UniProtKB">
        <authorList>
            <consortium name="Ensembl"/>
        </authorList>
    </citation>
    <scope>IDENTIFICATION</scope>
    <source>
        <strain evidence="8">Brown Norway</strain>
    </source>
</reference>
<keyword evidence="4" id="KW-0720">Serine protease</keyword>
<accession>A0A0G2K036</accession>
<dbReference type="FunCoup" id="A0A0G2K036">
    <property type="interactions" value="18"/>
</dbReference>
<dbReference type="InterPro" id="IPR009003">
    <property type="entry name" value="Peptidase_S1_PA"/>
</dbReference>
<dbReference type="VEuPathDB" id="HostDB:ENSRNOG00000058976"/>
<dbReference type="PANTHER" id="PTHR24253">
    <property type="entry name" value="TRANSMEMBRANE PROTEASE SERINE"/>
    <property type="match status" value="1"/>
</dbReference>
<dbReference type="OMA" id="NIGTHAK"/>
<dbReference type="STRING" id="10116.ENSRNOP00000071288"/>
<reference evidence="8" key="2">
    <citation type="submission" date="2025-08" db="UniProtKB">
        <authorList>
            <consortium name="Ensembl"/>
        </authorList>
    </citation>
    <scope>IDENTIFICATION</scope>
    <source>
        <strain evidence="8">Brown Norway</strain>
    </source>
</reference>
<organism evidence="8 9">
    <name type="scientific">Rattus norvegicus</name>
    <name type="common">Rat</name>
    <dbReference type="NCBI Taxonomy" id="10116"/>
    <lineage>
        <taxon>Eukaryota</taxon>
        <taxon>Metazoa</taxon>
        <taxon>Chordata</taxon>
        <taxon>Craniata</taxon>
        <taxon>Vertebrata</taxon>
        <taxon>Euteleostomi</taxon>
        <taxon>Mammalia</taxon>
        <taxon>Eutheria</taxon>
        <taxon>Euarchontoglires</taxon>
        <taxon>Glires</taxon>
        <taxon>Rodentia</taxon>
        <taxon>Myomorpha</taxon>
        <taxon>Muroidea</taxon>
        <taxon>Muridae</taxon>
        <taxon>Murinae</taxon>
        <taxon>Rattus</taxon>
    </lineage>
</organism>
<dbReference type="CDD" id="cd00190">
    <property type="entry name" value="Tryp_SPc"/>
    <property type="match status" value="1"/>
</dbReference>
<dbReference type="Proteomes" id="UP000002494">
    <property type="component" value="Chromosome 10"/>
</dbReference>
<name>A0A0G2K036_RAT</name>
<evidence type="ECO:0000259" key="7">
    <source>
        <dbReference type="PROSITE" id="PS50240"/>
    </source>
</evidence>
<dbReference type="InterPro" id="IPR001314">
    <property type="entry name" value="Peptidase_S1A"/>
</dbReference>
<dbReference type="GO" id="GO:0006508">
    <property type="term" value="P:proteolysis"/>
    <property type="evidence" value="ECO:0000318"/>
    <property type="project" value="GO_Central"/>
</dbReference>
<gene>
    <name evidence="8 10" type="primary">Prss28l-ps1</name>
</gene>
<proteinExistence type="predicted"/>
<evidence type="ECO:0000256" key="5">
    <source>
        <dbReference type="ARBA" id="ARBA00023157"/>
    </source>
</evidence>
<dbReference type="AlphaFoldDB" id="A0A0G2K036"/>
<feature type="domain" description="Peptidase S1" evidence="7">
    <location>
        <begin position="25"/>
        <end position="263"/>
    </location>
</feature>